<dbReference type="SMART" id="SM00268">
    <property type="entry name" value="ACTIN"/>
    <property type="match status" value="1"/>
</dbReference>
<reference evidence="3 4" key="1">
    <citation type="submission" date="2020-03" db="EMBL/GenBank/DDBJ databases">
        <title>Genome sequence of Toxoplasma gondii RH-88 strain.</title>
        <authorList>
            <person name="Lorenzi H.A."/>
            <person name="Venepally P."/>
            <person name="Rozenberg A."/>
            <person name="Sibley D."/>
        </authorList>
    </citation>
    <scope>NUCLEOTIDE SEQUENCE [LARGE SCALE GENOMIC DNA]</scope>
    <source>
        <strain evidence="3 4">RH-88</strain>
    </source>
</reference>
<dbReference type="EMBL" id="JAAUHK010000185">
    <property type="protein sequence ID" value="KAF4646203.1"/>
    <property type="molecule type" value="Genomic_DNA"/>
</dbReference>
<dbReference type="PRINTS" id="PR00190">
    <property type="entry name" value="ACTIN"/>
</dbReference>
<evidence type="ECO:0000256" key="1">
    <source>
        <dbReference type="ARBA" id="ARBA00049360"/>
    </source>
</evidence>
<dbReference type="SMR" id="A0A7J6KFM3"/>
<accession>A0A7J6KFM3</accession>
<keyword evidence="4" id="KW-1185">Reference proteome</keyword>
<dbReference type="InterPro" id="IPR004000">
    <property type="entry name" value="Actin"/>
</dbReference>
<dbReference type="SUPFAM" id="SSF53067">
    <property type="entry name" value="Actin-like ATPase domain"/>
    <property type="match status" value="2"/>
</dbReference>
<evidence type="ECO:0000313" key="4">
    <source>
        <dbReference type="Proteomes" id="UP000557509"/>
    </source>
</evidence>
<gene>
    <name evidence="3" type="ORF">TGRH88_019900</name>
</gene>
<sequence>MLECTVDEVETVVLDNGSHSLKIGFSGEDLPRSIVPSLRVTVTRQAESDDGQGEDGSSLATEVLLGNDARKAFAEDAELNYPIHNGMIVDKDATEDLWEVALRKLTPSETDDMVCLLTCPPLASSAIKEWIFEVFFERFRCKRMALLQPGPLSLFSSGRSRGLVVEIGHSITSAVPVFEGFPLAYATFRSFRAGGAVTSSLSQLLAETSWFNTYMHLHSPAVTEEIKHKLCLVAIPDERSHLLREDTSEFEDRAFQLPDGTVIEVRFLKVLPLMERPLDYDTHILLLMALQLDQRLRCRPAELLFDDSLHVEASLNEDNVPPCLQSELRASDTLQSLVHAAIAATDPEFQEEMQQNIVLAGGSSLLGNLSQRLHGELLCIEQIDRDPFCIATDSHRRFSAWVGGSMLASLGTFEKFCIQRHAYEEGNRTLSNMIHEKNMGR</sequence>
<name>A0A7J6KFM3_TOXGO</name>
<evidence type="ECO:0000313" key="3">
    <source>
        <dbReference type="EMBL" id="KAF4646203.1"/>
    </source>
</evidence>
<protein>
    <submittedName>
        <fullName evidence="3">Actin-like protein ALP7</fullName>
    </submittedName>
</protein>
<dbReference type="PANTHER" id="PTHR11937">
    <property type="entry name" value="ACTIN"/>
    <property type="match status" value="1"/>
</dbReference>
<comment type="caution">
    <text evidence="3">The sequence shown here is derived from an EMBL/GenBank/DDBJ whole genome shotgun (WGS) entry which is preliminary data.</text>
</comment>
<dbReference type="Gene3D" id="3.90.640.10">
    <property type="entry name" value="Actin, Chain A, domain 4"/>
    <property type="match status" value="1"/>
</dbReference>
<evidence type="ECO:0000256" key="2">
    <source>
        <dbReference type="RuleBase" id="RU000487"/>
    </source>
</evidence>
<dbReference type="InterPro" id="IPR043129">
    <property type="entry name" value="ATPase_NBD"/>
</dbReference>
<proteinExistence type="inferred from homology"/>
<comment type="similarity">
    <text evidence="2">Belongs to the actin family.</text>
</comment>
<dbReference type="VEuPathDB" id="ToxoDB:TGME49_294850"/>
<dbReference type="Gene3D" id="3.30.420.40">
    <property type="match status" value="4"/>
</dbReference>
<dbReference type="AlphaFoldDB" id="A0A7J6KFM3"/>
<comment type="catalytic activity">
    <reaction evidence="1">
        <text>ATP + H2O = ADP + phosphate + H(+)</text>
        <dbReference type="Rhea" id="RHEA:13065"/>
        <dbReference type="ChEBI" id="CHEBI:15377"/>
        <dbReference type="ChEBI" id="CHEBI:15378"/>
        <dbReference type="ChEBI" id="CHEBI:30616"/>
        <dbReference type="ChEBI" id="CHEBI:43474"/>
        <dbReference type="ChEBI" id="CHEBI:456216"/>
    </reaction>
</comment>
<organism evidence="3 4">
    <name type="scientific">Toxoplasma gondii</name>
    <dbReference type="NCBI Taxonomy" id="5811"/>
    <lineage>
        <taxon>Eukaryota</taxon>
        <taxon>Sar</taxon>
        <taxon>Alveolata</taxon>
        <taxon>Apicomplexa</taxon>
        <taxon>Conoidasida</taxon>
        <taxon>Coccidia</taxon>
        <taxon>Eucoccidiorida</taxon>
        <taxon>Eimeriorina</taxon>
        <taxon>Sarcocystidae</taxon>
        <taxon>Toxoplasma</taxon>
    </lineage>
</organism>
<dbReference type="Proteomes" id="UP000557509">
    <property type="component" value="Unassembled WGS sequence"/>
</dbReference>
<dbReference type="Pfam" id="PF00022">
    <property type="entry name" value="Actin"/>
    <property type="match status" value="1"/>
</dbReference>